<gene>
    <name evidence="3" type="ORF">OJ252_439</name>
</gene>
<protein>
    <submittedName>
        <fullName evidence="3">Esterase</fullName>
    </submittedName>
</protein>
<dbReference type="InterPro" id="IPR012338">
    <property type="entry name" value="Beta-lactam/transpept-like"/>
</dbReference>
<feature type="domain" description="ABC1 atypical kinase-like" evidence="2">
    <location>
        <begin position="89"/>
        <end position="332"/>
    </location>
</feature>
<dbReference type="PANTHER" id="PTHR43173:SF3">
    <property type="entry name" value="ABC1 FAMILY PROTEIN"/>
    <property type="match status" value="1"/>
</dbReference>
<dbReference type="SUPFAM" id="SSF56601">
    <property type="entry name" value="beta-lactamase/transpeptidase-like"/>
    <property type="match status" value="1"/>
</dbReference>
<dbReference type="Proteomes" id="UP001071777">
    <property type="component" value="Unassembled WGS sequence"/>
</dbReference>
<organism evidence="3 4">
    <name type="scientific">Cryptosporidium canis</name>
    <dbReference type="NCBI Taxonomy" id="195482"/>
    <lineage>
        <taxon>Eukaryota</taxon>
        <taxon>Sar</taxon>
        <taxon>Alveolata</taxon>
        <taxon>Apicomplexa</taxon>
        <taxon>Conoidasida</taxon>
        <taxon>Coccidia</taxon>
        <taxon>Eucoccidiorida</taxon>
        <taxon>Eimeriorina</taxon>
        <taxon>Cryptosporidiidae</taxon>
        <taxon>Cryptosporidium</taxon>
    </lineage>
</organism>
<dbReference type="InterPro" id="IPR004147">
    <property type="entry name" value="ABC1_dom"/>
</dbReference>
<keyword evidence="4" id="KW-1185">Reference proteome</keyword>
<dbReference type="Gene3D" id="3.40.710.10">
    <property type="entry name" value="DD-peptidase/beta-lactamase superfamily"/>
    <property type="match status" value="1"/>
</dbReference>
<accession>A0ABQ8PAX9</accession>
<proteinExistence type="predicted"/>
<dbReference type="CDD" id="cd05121">
    <property type="entry name" value="ABC1_ADCK3-like"/>
    <property type="match status" value="1"/>
</dbReference>
<dbReference type="InterPro" id="IPR051130">
    <property type="entry name" value="Mito_struct-func_regulator"/>
</dbReference>
<sequence length="1007" mass="115589">MNELDSWNRRWRILWCWTHLYVHYKRAQVYARILPEDLGYLYRNDNHSQFAELMWRNISELRIWWIKVGQFLSTMGDLFPKEYVSYLIRLQDMIPWADWAAMREVLERELGQDLSKSLKEIQEKPIMVAPVAQIHKAILKSGETVLIKIQWPNSRELANQDMRNLGRLVSAFDMVEGEVVIGDWQPFACMDSDFRDELGNQERAYDIFRESGISTIIPKVYREYSAGQVLTMEYIDGFRITNQVMLSQLKVNKRDLLETLCDSFAYQIHIKGFFHGDPHPGNVLVVYDKSEKRYIPALIDWGVVGVFDKKTQIAFSKMIYSVSTVNLAGLQESFEEMGFTIGEHSSQTVNSEVYMNALRAALQETELNTIEKFSIRESGYAAYKTITELSRANIQPEKVRTSEEWPRDVIFFLRITSLIHGICRELNERVPLLKILSRRAQQFLLEESTKACLNPTLASLSRGYTSKFERRLSDYIDRIMEEGRILGLQASVIKCGKKLASISKGYKGEVSGDHVEEDTLFNGFFINLGVLVISILLCVERGYISLDDPICHYWDGFIRYGKRNVTLRHILNHRSGVISLFPEDLGLSELLDYERMVQVVEDSAPQIPVDSSTRYNPYFQGWVLFELISLVTNQPAIDFIEENIIRPFGLQDGISLYVPERDLDEGVSSEQEEPSNEMSRENGVLFPIFSSSFFSQDNFSGMMGLSKLKSRFEEGGGQLMSELREIIKHKLTPERVKKEEGSTSTGTSRHELKKVETEIDTQIFERYALVRRNTGGYFILLSNIFNRFRSDALFKKSKDVRDEFNIQENKTGHGMNKCSMYISRENSTQKLSTLECFYLKPHVFDPAIYNSKIMINKWIPSVNGRYTSLSLAKLYNHLCMGEIISEGLLKQVMSKESVISDNSIDGLILTLGGFRKWSFGLQVLECSLINHHQRSGYTGSPGNSTFKGIGYSDAGGNLSFCFPDLDLSIAILTNDYAKGPYISKLILEYILESFGLYLNSYVPLFLT</sequence>
<feature type="domain" description="Beta-lactamase-related" evidence="1">
    <location>
        <begin position="473"/>
        <end position="676"/>
    </location>
</feature>
<dbReference type="InterPro" id="IPR011009">
    <property type="entry name" value="Kinase-like_dom_sf"/>
</dbReference>
<comment type="caution">
    <text evidence="3">The sequence shown here is derived from an EMBL/GenBank/DDBJ whole genome shotgun (WGS) entry which is preliminary data.</text>
</comment>
<dbReference type="SUPFAM" id="SSF56112">
    <property type="entry name" value="Protein kinase-like (PK-like)"/>
    <property type="match status" value="1"/>
</dbReference>
<dbReference type="PANTHER" id="PTHR43173">
    <property type="entry name" value="ABC1 FAMILY PROTEIN"/>
    <property type="match status" value="1"/>
</dbReference>
<dbReference type="InterPro" id="IPR001466">
    <property type="entry name" value="Beta-lactam-related"/>
</dbReference>
<dbReference type="EMBL" id="JAPCXB010000015">
    <property type="protein sequence ID" value="KAJ1614883.1"/>
    <property type="molecule type" value="Genomic_DNA"/>
</dbReference>
<dbReference type="Pfam" id="PF00144">
    <property type="entry name" value="Beta-lactamase"/>
    <property type="match status" value="1"/>
</dbReference>
<name>A0ABQ8PAX9_9CRYT</name>
<evidence type="ECO:0000313" key="3">
    <source>
        <dbReference type="EMBL" id="KAJ1614883.1"/>
    </source>
</evidence>
<dbReference type="Pfam" id="PF03109">
    <property type="entry name" value="ABC1"/>
    <property type="match status" value="1"/>
</dbReference>
<reference evidence="3" key="1">
    <citation type="submission" date="2022-10" db="EMBL/GenBank/DDBJ databases">
        <title>Adaptive evolution leads to modifications in subtelomeric GC content in a zoonotic Cryptosporidium species.</title>
        <authorList>
            <person name="Li J."/>
            <person name="Feng Y."/>
            <person name="Xiao L."/>
        </authorList>
    </citation>
    <scope>NUCLEOTIDE SEQUENCE</scope>
    <source>
        <strain evidence="3">25894</strain>
    </source>
</reference>
<evidence type="ECO:0000259" key="1">
    <source>
        <dbReference type="Pfam" id="PF00144"/>
    </source>
</evidence>
<evidence type="ECO:0000259" key="2">
    <source>
        <dbReference type="Pfam" id="PF03109"/>
    </source>
</evidence>
<evidence type="ECO:0000313" key="4">
    <source>
        <dbReference type="Proteomes" id="UP001071777"/>
    </source>
</evidence>